<dbReference type="InterPro" id="IPR012434">
    <property type="entry name" value="DUF1631"/>
</dbReference>
<protein>
    <recommendedName>
        <fullName evidence="2">Thymidine phosphorylase</fullName>
    </recommendedName>
</protein>
<reference evidence="1" key="1">
    <citation type="submission" date="2015-03" db="EMBL/GenBank/DDBJ databases">
        <title>Draft genome sequence of Mizugakiibacter sediminis skMP5.</title>
        <authorList>
            <person name="Watanabe T."/>
            <person name="Kojima H."/>
            <person name="Fukui M."/>
        </authorList>
    </citation>
    <scope>NUCLEOTIDE SEQUENCE</scope>
    <source>
        <strain evidence="1">SkMP5</strain>
    </source>
</reference>
<accession>A0A0U1PAS1</accession>
<gene>
    <name evidence="1" type="ORF">MBSD_1933</name>
</gene>
<dbReference type="AlphaFoldDB" id="A0A0U1PAS1"/>
<evidence type="ECO:0000313" key="1">
    <source>
        <dbReference type="EMBL" id="GAN45386.1"/>
    </source>
</evidence>
<organism evidence="1">
    <name type="scientific">Mizugakiibacter sediminis</name>
    <dbReference type="NCBI Taxonomy" id="1475481"/>
    <lineage>
        <taxon>Bacteria</taxon>
        <taxon>Pseudomonadati</taxon>
        <taxon>Pseudomonadota</taxon>
        <taxon>Gammaproteobacteria</taxon>
        <taxon>Lysobacterales</taxon>
        <taxon>Rhodanobacteraceae</taxon>
        <taxon>Mizugakiibacter</taxon>
    </lineage>
</organism>
<proteinExistence type="predicted"/>
<name>A0A0U1PAS1_9GAMM</name>
<dbReference type="EMBL" id="DF952380">
    <property type="protein sequence ID" value="GAN45386.1"/>
    <property type="molecule type" value="Genomic_DNA"/>
</dbReference>
<sequence length="486" mass="53485">MVDAARDEESFARLRELLAQRRTILGLAGEDGGDGHVASGDELQAVLAGLQNRPPLVKSGGRMVPRTMQHLRQDLLAHLRQFSPGGQPPRLAAQHRDTLDLVGMLFEHLGKEVPLGGHAEKLLTRLQVPLLRVALSDPSFFTQRAHPARRLLNTLVETAANWIDSSDGEADPTLVEKMRLLVDRVLNEYTGDLGLFEQLLGDLDRHMSMLARKAESAERRHVEAAQGRERLQTARMRASAAIAERLAGARVAPLVRTMLEQAWTDALALSILRHGEDSRAYRERLAIAERLVKPGAAEDKEELRREIERGLGQVGLHDADAAQVAQRVVEGAAANDDEAPASQTELALRLKQRQRLGEELSVPAPAPTAAVQATLDLEEKRMLERLKTLPFGTWFEFVRSPGGETVRRKLAWYSTLTGRCLFVNQRGARCDERSLDQLARDMRSGAARLVPAEQESLIDRAWNAITAALRQFAGRSAVPAQGGAGA</sequence>
<dbReference type="Pfam" id="PF07793">
    <property type="entry name" value="DUF1631"/>
    <property type="match status" value="1"/>
</dbReference>
<evidence type="ECO:0008006" key="2">
    <source>
        <dbReference type="Google" id="ProtNLM"/>
    </source>
</evidence>
<dbReference type="HOGENOM" id="CLU_021581_1_0_6"/>